<feature type="compositionally biased region" description="Polar residues" evidence="1">
    <location>
        <begin position="80"/>
        <end position="94"/>
    </location>
</feature>
<evidence type="ECO:0000313" key="2">
    <source>
        <dbReference type="EMBL" id="KAK8965539.1"/>
    </source>
</evidence>
<reference evidence="2 3" key="1">
    <citation type="journal article" date="2022" name="Nat. Plants">
        <title>Genomes of leafy and leafless Platanthera orchids illuminate the evolution of mycoheterotrophy.</title>
        <authorList>
            <person name="Li M.H."/>
            <person name="Liu K.W."/>
            <person name="Li Z."/>
            <person name="Lu H.C."/>
            <person name="Ye Q.L."/>
            <person name="Zhang D."/>
            <person name="Wang J.Y."/>
            <person name="Li Y.F."/>
            <person name="Zhong Z.M."/>
            <person name="Liu X."/>
            <person name="Yu X."/>
            <person name="Liu D.K."/>
            <person name="Tu X.D."/>
            <person name="Liu B."/>
            <person name="Hao Y."/>
            <person name="Liao X.Y."/>
            <person name="Jiang Y.T."/>
            <person name="Sun W.H."/>
            <person name="Chen J."/>
            <person name="Chen Y.Q."/>
            <person name="Ai Y."/>
            <person name="Zhai J.W."/>
            <person name="Wu S.S."/>
            <person name="Zhou Z."/>
            <person name="Hsiao Y.Y."/>
            <person name="Wu W.L."/>
            <person name="Chen Y.Y."/>
            <person name="Lin Y.F."/>
            <person name="Hsu J.L."/>
            <person name="Li C.Y."/>
            <person name="Wang Z.W."/>
            <person name="Zhao X."/>
            <person name="Zhong W.Y."/>
            <person name="Ma X.K."/>
            <person name="Ma L."/>
            <person name="Huang J."/>
            <person name="Chen G.Z."/>
            <person name="Huang M.Z."/>
            <person name="Huang L."/>
            <person name="Peng D.H."/>
            <person name="Luo Y.B."/>
            <person name="Zou S.Q."/>
            <person name="Chen S.P."/>
            <person name="Lan S."/>
            <person name="Tsai W.C."/>
            <person name="Van de Peer Y."/>
            <person name="Liu Z.J."/>
        </authorList>
    </citation>
    <scope>NUCLEOTIDE SEQUENCE [LARGE SCALE GENOMIC DNA]</scope>
    <source>
        <strain evidence="2">Lor288</strain>
    </source>
</reference>
<evidence type="ECO:0000313" key="3">
    <source>
        <dbReference type="Proteomes" id="UP001412067"/>
    </source>
</evidence>
<protein>
    <submittedName>
        <fullName evidence="2">Uncharacterized protein</fullName>
    </submittedName>
</protein>
<accession>A0ABR2MPM8</accession>
<gene>
    <name evidence="2" type="ORF">KSP40_PGU016317</name>
</gene>
<dbReference type="PANTHER" id="PTHR48161">
    <property type="entry name" value="BNACNNG12870D PROTEIN"/>
    <property type="match status" value="1"/>
</dbReference>
<keyword evidence="3" id="KW-1185">Reference proteome</keyword>
<dbReference type="EMBL" id="JBBWWR010000006">
    <property type="protein sequence ID" value="KAK8965539.1"/>
    <property type="molecule type" value="Genomic_DNA"/>
</dbReference>
<comment type="caution">
    <text evidence="2">The sequence shown here is derived from an EMBL/GenBank/DDBJ whole genome shotgun (WGS) entry which is preliminary data.</text>
</comment>
<dbReference type="Proteomes" id="UP001412067">
    <property type="component" value="Unassembled WGS sequence"/>
</dbReference>
<dbReference type="PANTHER" id="PTHR48161:SF2">
    <property type="entry name" value="ORF122B PROTEIN"/>
    <property type="match status" value="1"/>
</dbReference>
<evidence type="ECO:0000256" key="1">
    <source>
        <dbReference type="SAM" id="MobiDB-lite"/>
    </source>
</evidence>
<feature type="region of interest" description="Disordered" evidence="1">
    <location>
        <begin position="27"/>
        <end position="94"/>
    </location>
</feature>
<proteinExistence type="predicted"/>
<organism evidence="2 3">
    <name type="scientific">Platanthera guangdongensis</name>
    <dbReference type="NCBI Taxonomy" id="2320717"/>
    <lineage>
        <taxon>Eukaryota</taxon>
        <taxon>Viridiplantae</taxon>
        <taxon>Streptophyta</taxon>
        <taxon>Embryophyta</taxon>
        <taxon>Tracheophyta</taxon>
        <taxon>Spermatophyta</taxon>
        <taxon>Magnoliopsida</taxon>
        <taxon>Liliopsida</taxon>
        <taxon>Asparagales</taxon>
        <taxon>Orchidaceae</taxon>
        <taxon>Orchidoideae</taxon>
        <taxon>Orchideae</taxon>
        <taxon>Orchidinae</taxon>
        <taxon>Platanthera</taxon>
    </lineage>
</organism>
<name>A0ABR2MPM8_9ASPA</name>
<sequence>MRPSGEAKSISGHQTSQLMRRIGEALCHTPCLPKVRRGRARRASTTQGAHSSPTGGRRRPSRGTSRLTCNTGKIQEGNPIGSQRIHNTRSLTDQ</sequence>